<reference evidence="1" key="1">
    <citation type="journal article" date="2015" name="Nature">
        <title>Complex archaea that bridge the gap between prokaryotes and eukaryotes.</title>
        <authorList>
            <person name="Spang A."/>
            <person name="Saw J.H."/>
            <person name="Jorgensen S.L."/>
            <person name="Zaremba-Niedzwiedzka K."/>
            <person name="Martijn J."/>
            <person name="Lind A.E."/>
            <person name="van Eijk R."/>
            <person name="Schleper C."/>
            <person name="Guy L."/>
            <person name="Ettema T.J."/>
        </authorList>
    </citation>
    <scope>NUCLEOTIDE SEQUENCE</scope>
</reference>
<accession>A0A0F9JI02</accession>
<sequence>MNDKLNLPRDVDAEETKVFGRFSVLKDDPGYPFFRARGAFGVKWRILLNGQAVPYAVTADTKAGEIVAALTKDGHPLILAGVIAQETLYGTVEVFIK</sequence>
<evidence type="ECO:0000313" key="1">
    <source>
        <dbReference type="EMBL" id="KKL98637.1"/>
    </source>
</evidence>
<gene>
    <name evidence="1" type="ORF">LCGC14_1822400</name>
</gene>
<proteinExistence type="predicted"/>
<organism evidence="1">
    <name type="scientific">marine sediment metagenome</name>
    <dbReference type="NCBI Taxonomy" id="412755"/>
    <lineage>
        <taxon>unclassified sequences</taxon>
        <taxon>metagenomes</taxon>
        <taxon>ecological metagenomes</taxon>
    </lineage>
</organism>
<protein>
    <submittedName>
        <fullName evidence="1">Uncharacterized protein</fullName>
    </submittedName>
</protein>
<dbReference type="EMBL" id="LAZR01017867">
    <property type="protein sequence ID" value="KKL98637.1"/>
    <property type="molecule type" value="Genomic_DNA"/>
</dbReference>
<name>A0A0F9JI02_9ZZZZ</name>
<comment type="caution">
    <text evidence="1">The sequence shown here is derived from an EMBL/GenBank/DDBJ whole genome shotgun (WGS) entry which is preliminary data.</text>
</comment>
<dbReference type="AlphaFoldDB" id="A0A0F9JI02"/>